<reference evidence="4" key="1">
    <citation type="submission" date="2017-05" db="EMBL/GenBank/DDBJ databases">
        <authorList>
            <person name="Sung H."/>
        </authorList>
    </citation>
    <scope>NUCLEOTIDE SEQUENCE [LARGE SCALE GENOMIC DNA]</scope>
    <source>
        <strain evidence="4">AR23208</strain>
    </source>
</reference>
<dbReference type="Gene3D" id="3.10.620.30">
    <property type="match status" value="1"/>
</dbReference>
<dbReference type="InterPro" id="IPR052901">
    <property type="entry name" value="Bact_TGase-like"/>
</dbReference>
<dbReference type="InterPro" id="IPR002931">
    <property type="entry name" value="Transglutaminase-like"/>
</dbReference>
<name>A0A1Y0ILK2_9BACL</name>
<feature type="transmembrane region" description="Helical" evidence="1">
    <location>
        <begin position="209"/>
        <end position="227"/>
    </location>
</feature>
<dbReference type="Pfam" id="PF13559">
    <property type="entry name" value="DUF4129"/>
    <property type="match status" value="1"/>
</dbReference>
<feature type="domain" description="Transglutaminase-like" evidence="2">
    <location>
        <begin position="476"/>
        <end position="554"/>
    </location>
</feature>
<feature type="transmembrane region" description="Helical" evidence="1">
    <location>
        <begin position="600"/>
        <end position="622"/>
    </location>
</feature>
<evidence type="ECO:0000313" key="4">
    <source>
        <dbReference type="Proteomes" id="UP000195437"/>
    </source>
</evidence>
<dbReference type="Proteomes" id="UP000195437">
    <property type="component" value="Chromosome"/>
</dbReference>
<dbReference type="SUPFAM" id="SSF54001">
    <property type="entry name" value="Cysteine proteinases"/>
    <property type="match status" value="1"/>
</dbReference>
<dbReference type="KEGG" id="tum:CBW65_09025"/>
<dbReference type="InterPro" id="IPR025403">
    <property type="entry name" value="TgpA-like_C"/>
</dbReference>
<protein>
    <recommendedName>
        <fullName evidence="2">Transglutaminase-like domain-containing protein</fullName>
    </recommendedName>
</protein>
<feature type="transmembrane region" description="Helical" evidence="1">
    <location>
        <begin position="114"/>
        <end position="133"/>
    </location>
</feature>
<feature type="transmembrane region" description="Helical" evidence="1">
    <location>
        <begin position="172"/>
        <end position="189"/>
    </location>
</feature>
<sequence>MLQTARWVTGSPLRDTVLYSLVWLWLAQVLFPLGEAGEIQSIWFFLSFLLLLFVSDLLVGHLLLRFLLKAVVFFNFVFQYHYKGTYLFFELTAWLGHWFRDVTAAFHALQAGEFAALTMSAKTTAMLLGLWLFQVLFRQSLKAKIWMFVFLVLGLVGLGVLDTFYVEETEGHIVLFLLFGLVILAFRQLPVVERLARMPRHLKGWPTHWLAWTLILSLLVTGVGLAVPKAQDPAWPDPVSYLQGLKDGGAVRQKIGYGSNDDHLGGPFEMDETVVFTVTSTVEGYYRGETKAFYTGKGWLSVAPAEPVPNPEFVQAERFLPTSTLETKRVEQTVHVQDTMVPLVFGHSEITGVTGPNISPNTLSYSILDSRLEVNQMEPGDTYTVISEVPYHDEVALKGASMPPQDLLTGSLQSYISLPANLPKRIRELALEVTKDAKTPYERAKALEDYLSGNYRYETEDVPIPKDKQDFVDQFLFESRRGYCDHFSSSFVVMARTLGMPTRWVKGFTRGDVDLTYDGKTDDEYLYTVRNKNAHSWAEVYFDGIGWVAFEPTASFQLRPLFKPDEAAPVIAPPVNNPKGEEEEEEQAAPSKTALFSFDINWKAVGLYAGIAAVILLIVAFFNRRKLLTAYYLRRAYKGDGDVIMNAILRLMLIMNRFGWKRRDDMSLREYALFLSGNPDLRGREMIPLAQIFERVRYGKRDVSDGEKSQIQDLWTRIVRKAGRMKKR</sequence>
<keyword evidence="1" id="KW-0812">Transmembrane</keyword>
<dbReference type="RefSeq" id="WP_087456542.1">
    <property type="nucleotide sequence ID" value="NZ_CP021434.1"/>
</dbReference>
<dbReference type="InterPro" id="IPR038765">
    <property type="entry name" value="Papain-like_cys_pep_sf"/>
</dbReference>
<keyword evidence="4" id="KW-1185">Reference proteome</keyword>
<dbReference type="PANTHER" id="PTHR42736">
    <property type="entry name" value="PROTEIN-GLUTAMINE GAMMA-GLUTAMYLTRANSFERASE"/>
    <property type="match status" value="1"/>
</dbReference>
<evidence type="ECO:0000259" key="2">
    <source>
        <dbReference type="SMART" id="SM00460"/>
    </source>
</evidence>
<organism evidence="3 4">
    <name type="scientific">Tumebacillus avium</name>
    <dbReference type="NCBI Taxonomy" id="1903704"/>
    <lineage>
        <taxon>Bacteria</taxon>
        <taxon>Bacillati</taxon>
        <taxon>Bacillota</taxon>
        <taxon>Bacilli</taxon>
        <taxon>Bacillales</taxon>
        <taxon>Alicyclobacillaceae</taxon>
        <taxon>Tumebacillus</taxon>
    </lineage>
</organism>
<accession>A0A1Y0ILK2</accession>
<evidence type="ECO:0000256" key="1">
    <source>
        <dbReference type="SAM" id="Phobius"/>
    </source>
</evidence>
<dbReference type="SMART" id="SM00460">
    <property type="entry name" value="TGc"/>
    <property type="match status" value="1"/>
</dbReference>
<dbReference type="EMBL" id="CP021434">
    <property type="protein sequence ID" value="ARU61160.1"/>
    <property type="molecule type" value="Genomic_DNA"/>
</dbReference>
<dbReference type="PANTHER" id="PTHR42736:SF1">
    <property type="entry name" value="PROTEIN-GLUTAMINE GAMMA-GLUTAMYLTRANSFERASE"/>
    <property type="match status" value="1"/>
</dbReference>
<dbReference type="AlphaFoldDB" id="A0A1Y0ILK2"/>
<evidence type="ECO:0000313" key="3">
    <source>
        <dbReference type="EMBL" id="ARU61160.1"/>
    </source>
</evidence>
<keyword evidence="1" id="KW-1133">Transmembrane helix</keyword>
<feature type="transmembrane region" description="Helical" evidence="1">
    <location>
        <begin position="145"/>
        <end position="166"/>
    </location>
</feature>
<feature type="transmembrane region" description="Helical" evidence="1">
    <location>
        <begin position="40"/>
        <end position="59"/>
    </location>
</feature>
<feature type="transmembrane region" description="Helical" evidence="1">
    <location>
        <begin position="16"/>
        <end position="34"/>
    </location>
</feature>
<feature type="transmembrane region" description="Helical" evidence="1">
    <location>
        <begin position="66"/>
        <end position="82"/>
    </location>
</feature>
<dbReference type="OrthoDB" id="9804872at2"/>
<gene>
    <name evidence="3" type="ORF">CBW65_09025</name>
</gene>
<keyword evidence="1" id="KW-0472">Membrane</keyword>
<proteinExistence type="predicted"/>
<dbReference type="Pfam" id="PF01841">
    <property type="entry name" value="Transglut_core"/>
    <property type="match status" value="1"/>
</dbReference>